<name>A0AAW0ME56_9GOBI</name>
<organism evidence="3 4">
    <name type="scientific">Mugilogobius chulae</name>
    <name type="common">yellowstripe goby</name>
    <dbReference type="NCBI Taxonomy" id="88201"/>
    <lineage>
        <taxon>Eukaryota</taxon>
        <taxon>Metazoa</taxon>
        <taxon>Chordata</taxon>
        <taxon>Craniata</taxon>
        <taxon>Vertebrata</taxon>
        <taxon>Euteleostomi</taxon>
        <taxon>Actinopterygii</taxon>
        <taxon>Neopterygii</taxon>
        <taxon>Teleostei</taxon>
        <taxon>Neoteleostei</taxon>
        <taxon>Acanthomorphata</taxon>
        <taxon>Gobiaria</taxon>
        <taxon>Gobiiformes</taxon>
        <taxon>Gobioidei</taxon>
        <taxon>Gobiidae</taxon>
        <taxon>Gobionellinae</taxon>
        <taxon>Mugilogobius</taxon>
    </lineage>
</organism>
<evidence type="ECO:0000313" key="4">
    <source>
        <dbReference type="Proteomes" id="UP001460270"/>
    </source>
</evidence>
<feature type="domain" description="Protein kinase" evidence="2">
    <location>
        <begin position="223"/>
        <end position="512"/>
    </location>
</feature>
<accession>A0AAW0ME56</accession>
<dbReference type="InterPro" id="IPR008266">
    <property type="entry name" value="Tyr_kinase_AS"/>
</dbReference>
<evidence type="ECO:0000259" key="2">
    <source>
        <dbReference type="PROSITE" id="PS50011"/>
    </source>
</evidence>
<feature type="compositionally biased region" description="Polar residues" evidence="1">
    <location>
        <begin position="640"/>
        <end position="655"/>
    </location>
</feature>
<evidence type="ECO:0000256" key="1">
    <source>
        <dbReference type="SAM" id="MobiDB-lite"/>
    </source>
</evidence>
<feature type="region of interest" description="Disordered" evidence="1">
    <location>
        <begin position="633"/>
        <end position="660"/>
    </location>
</feature>
<gene>
    <name evidence="3" type="ORF">WMY93_031092</name>
</gene>
<dbReference type="Gene3D" id="1.10.510.10">
    <property type="entry name" value="Transferase(Phosphotransferase) domain 1"/>
    <property type="match status" value="1"/>
</dbReference>
<dbReference type="GO" id="GO:0004674">
    <property type="term" value="F:protein serine/threonine kinase activity"/>
    <property type="evidence" value="ECO:0007669"/>
    <property type="project" value="TreeGrafter"/>
</dbReference>
<dbReference type="PROSITE" id="PS00109">
    <property type="entry name" value="PROTEIN_KINASE_TYR"/>
    <property type="match status" value="1"/>
</dbReference>
<dbReference type="EMBL" id="JBBPFD010000543">
    <property type="protein sequence ID" value="KAK7878273.1"/>
    <property type="molecule type" value="Genomic_DNA"/>
</dbReference>
<comment type="caution">
    <text evidence="3">The sequence shown here is derived from an EMBL/GenBank/DDBJ whole genome shotgun (WGS) entry which is preliminary data.</text>
</comment>
<dbReference type="SUPFAM" id="SSF56112">
    <property type="entry name" value="Protein kinase-like (PK-like)"/>
    <property type="match status" value="1"/>
</dbReference>
<sequence>MDSLLTVFAYQVDPNIKDLREYPSRIMVKDSSPLQTGGRNKVKNKAGGDPVEALKTLVKENTDLYDVAVLSIRDPTHDIRGKKRVVVYVKNNAEKRDPEYDSVALFLVTPHSHTIPCPSEVLRSVICNVKQNSVSINGLLACLSEHKGPPGIPKPQGATPVLDTYLPTTYLTTTPHGEWDTDSFGRKYEPATSHVEANPWTLYSTVTPPLGTENLIELETHIADPRKVLGRGGFAITVALNRDLVAKTSLYPETLDWSIPRVRSQFDCYAHVACQAEEAMIGLSLKHENVLRTVCAFWCEKRDYRLGGKAVIVMERALCTIQEFMWHIKETTCLPLAELDTLRALDYLRSRAIQHRDLTYRNILVCQQQGRNPLPLAFKISDFGTSCNYATPGQRRGALTIMPPEVLWCLASATGSDVFSWFAVMWELYHKSPMIPCLGPDGKSCRRTYARNMSELLGVYNPIKDETFEYSYMVKMCARELHSKYRSSRPTARQIQDALAHRVQGQSDHGFLALGPLCVTLYPQERWTPSELLSLDRYTRLSGGVDRAKVAEKPLVQNLELGMFKPTDFLVADDCAPESMNRCQAKRFKSTEKTHYGMDYARIAPDLIQPYEWYKKKAHGLESLNMNECTTEETQKETRSVTTNPAGQFPVTSGAHTAPCEGRQHGRVLLRVRRVPGEIETVIVIAKTRHSDDEARFKREFMVTACALTASHPDIFAGPKEGSYTFSSGHGTSIFYYANFFSNYTPLSTHSEPWRSKQAPLLQIFLTFRAALEANVLPTQFCCWDHVLLGQGSAIIDLPRYLCDSFGDPVETLFGQDCRGFLRLSLDLVDKHAPNSDLCYRLHSLDAGSSTGTVLKEAIDCLMSSCRGPAKRVRPAWHISPGAYFTFRDFLREMPNWVTTDGETENTINCASLVVCGNPMRDDKLYCNLPESPELIEALVRNIVLRLKVKVFTIHRLNVTTLDLTQGLCQLTVSRRALDHVPSVDSLDRVKIMHTECTRYYAHDANSPGPNGEPRKFI</sequence>
<dbReference type="Proteomes" id="UP001460270">
    <property type="component" value="Unassembled WGS sequence"/>
</dbReference>
<evidence type="ECO:0000313" key="3">
    <source>
        <dbReference type="EMBL" id="KAK7878273.1"/>
    </source>
</evidence>
<dbReference type="SMART" id="SM00220">
    <property type="entry name" value="S_TKc"/>
    <property type="match status" value="1"/>
</dbReference>
<reference evidence="4" key="1">
    <citation type="submission" date="2024-04" db="EMBL/GenBank/DDBJ databases">
        <title>Salinicola lusitanus LLJ914,a marine bacterium isolated from the Okinawa Trough.</title>
        <authorList>
            <person name="Li J."/>
        </authorList>
    </citation>
    <scope>NUCLEOTIDE SEQUENCE [LARGE SCALE GENOMIC DNA]</scope>
</reference>
<dbReference type="PANTHER" id="PTHR44329">
    <property type="entry name" value="SERINE/THREONINE-PROTEIN KINASE TNNI3K-RELATED"/>
    <property type="match status" value="1"/>
</dbReference>
<dbReference type="AlphaFoldDB" id="A0AAW0ME56"/>
<dbReference type="InterPro" id="IPR011009">
    <property type="entry name" value="Kinase-like_dom_sf"/>
</dbReference>
<proteinExistence type="predicted"/>
<dbReference type="InterPro" id="IPR000719">
    <property type="entry name" value="Prot_kinase_dom"/>
</dbReference>
<protein>
    <recommendedName>
        <fullName evidence="2">Protein kinase domain-containing protein</fullName>
    </recommendedName>
</protein>
<keyword evidence="4" id="KW-1185">Reference proteome</keyword>
<dbReference type="Pfam" id="PF00069">
    <property type="entry name" value="Pkinase"/>
    <property type="match status" value="1"/>
</dbReference>
<dbReference type="InterPro" id="IPR051681">
    <property type="entry name" value="Ser/Thr_Kinases-Pseudokinases"/>
</dbReference>
<dbReference type="PROSITE" id="PS50011">
    <property type="entry name" value="PROTEIN_KINASE_DOM"/>
    <property type="match status" value="1"/>
</dbReference>
<dbReference type="GO" id="GO:0005524">
    <property type="term" value="F:ATP binding"/>
    <property type="evidence" value="ECO:0007669"/>
    <property type="project" value="InterPro"/>
</dbReference>